<organism evidence="2 3">
    <name type="scientific">Acinetobacter ursingii</name>
    <dbReference type="NCBI Taxonomy" id="108980"/>
    <lineage>
        <taxon>Bacteria</taxon>
        <taxon>Pseudomonadati</taxon>
        <taxon>Pseudomonadota</taxon>
        <taxon>Gammaproteobacteria</taxon>
        <taxon>Moraxellales</taxon>
        <taxon>Moraxellaceae</taxon>
        <taxon>Acinetobacter</taxon>
    </lineage>
</organism>
<dbReference type="RefSeq" id="WP_004998629.1">
    <property type="nucleotide sequence ID" value="NZ_BKGH01000138.1"/>
</dbReference>
<dbReference type="Pfam" id="PF11804">
    <property type="entry name" value="DUF3325"/>
    <property type="match status" value="1"/>
</dbReference>
<evidence type="ECO:0000313" key="2">
    <source>
        <dbReference type="EMBL" id="QQT85273.1"/>
    </source>
</evidence>
<accession>A0A7T9UG85</accession>
<dbReference type="EMBL" id="CP068176">
    <property type="protein sequence ID" value="QQT85273.1"/>
    <property type="molecule type" value="Genomic_DNA"/>
</dbReference>
<evidence type="ECO:0000313" key="3">
    <source>
        <dbReference type="Proteomes" id="UP000595320"/>
    </source>
</evidence>
<dbReference type="GeneID" id="66212994"/>
<evidence type="ECO:0000256" key="1">
    <source>
        <dbReference type="SAM" id="Phobius"/>
    </source>
</evidence>
<name>A0A7T9UG85_9GAMM</name>
<keyword evidence="1" id="KW-1133">Transmembrane helix</keyword>
<proteinExistence type="predicted"/>
<protein>
    <submittedName>
        <fullName evidence="2">DUF3325 domain-containing protein</fullName>
    </submittedName>
</protein>
<dbReference type="AlphaFoldDB" id="A0A7T9UG85"/>
<dbReference type="Proteomes" id="UP000595320">
    <property type="component" value="Chromosome"/>
</dbReference>
<sequence>MMFLILIFLQIIALSFIAFSISKHQTQIFNRKFSDVANRTLWCIGYLLLCTTMYFAYYIWQLSVGICIWFGGLSFAALGVGLFITYYPKKEIAND</sequence>
<reference evidence="2 3" key="1">
    <citation type="submission" date="2021-01" db="EMBL/GenBank/DDBJ databases">
        <title>FDA dAtabase for Regulatory Grade micrObial Sequences (FDA-ARGOS): Supporting development and validation of Infectious Disease Dx tests.</title>
        <authorList>
            <person name="Sproer C."/>
            <person name="Gronow S."/>
            <person name="Severitt S."/>
            <person name="Schroder I."/>
            <person name="Tallon L."/>
            <person name="Sadzewicz L."/>
            <person name="Zhao X."/>
            <person name="Boylan J."/>
            <person name="Ott S."/>
            <person name="Bowen H."/>
            <person name="Vavikolanu K."/>
            <person name="Mehta A."/>
            <person name="Aluvathingal J."/>
            <person name="Nadendla S."/>
            <person name="Lowell S."/>
            <person name="Myers T."/>
            <person name="Yan Y."/>
            <person name="Sichtig H."/>
        </authorList>
    </citation>
    <scope>NUCLEOTIDE SEQUENCE [LARGE SCALE GENOMIC DNA]</scope>
    <source>
        <strain evidence="2 3">FDAARGOS_1096</strain>
    </source>
</reference>
<dbReference type="InterPro" id="IPR021762">
    <property type="entry name" value="DUF3325"/>
</dbReference>
<gene>
    <name evidence="2" type="ORF">I6I53_10095</name>
</gene>
<feature type="transmembrane region" description="Helical" evidence="1">
    <location>
        <begin position="66"/>
        <end position="87"/>
    </location>
</feature>
<keyword evidence="1" id="KW-0472">Membrane</keyword>
<keyword evidence="1" id="KW-0812">Transmembrane</keyword>
<feature type="transmembrane region" description="Helical" evidence="1">
    <location>
        <begin position="36"/>
        <end position="59"/>
    </location>
</feature>